<dbReference type="GeneTree" id="ENSGT00940000167616"/>
<organism evidence="1 2">
    <name type="scientific">Mus spicilegus</name>
    <name type="common">Mound-building mouse</name>
    <dbReference type="NCBI Taxonomy" id="10103"/>
    <lineage>
        <taxon>Eukaryota</taxon>
        <taxon>Metazoa</taxon>
        <taxon>Chordata</taxon>
        <taxon>Craniata</taxon>
        <taxon>Vertebrata</taxon>
        <taxon>Euteleostomi</taxon>
        <taxon>Mammalia</taxon>
        <taxon>Eutheria</taxon>
        <taxon>Euarchontoglires</taxon>
        <taxon>Glires</taxon>
        <taxon>Rodentia</taxon>
        <taxon>Myomorpha</taxon>
        <taxon>Muroidea</taxon>
        <taxon>Muridae</taxon>
        <taxon>Murinae</taxon>
        <taxon>Mus</taxon>
        <taxon>Mus</taxon>
    </lineage>
</organism>
<evidence type="ECO:0000313" key="1">
    <source>
        <dbReference type="Ensembl" id="ENSMSIP00000033928.1"/>
    </source>
</evidence>
<dbReference type="Pfam" id="PF10175">
    <property type="entry name" value="MPP6"/>
    <property type="match status" value="1"/>
</dbReference>
<dbReference type="Proteomes" id="UP000694415">
    <property type="component" value="Unplaced"/>
</dbReference>
<proteinExistence type="predicted"/>
<dbReference type="InterPro" id="IPR019324">
    <property type="entry name" value="MPP6"/>
</dbReference>
<evidence type="ECO:0008006" key="3">
    <source>
        <dbReference type="Google" id="ProtNLM"/>
    </source>
</evidence>
<reference evidence="1" key="2">
    <citation type="submission" date="2025-09" db="UniProtKB">
        <authorList>
            <consortium name="Ensembl"/>
        </authorList>
    </citation>
    <scope>IDENTIFICATION</scope>
</reference>
<dbReference type="AlphaFoldDB" id="A0A8C6I9K8"/>
<evidence type="ECO:0000313" key="2">
    <source>
        <dbReference type="Proteomes" id="UP000694415"/>
    </source>
</evidence>
<protein>
    <recommendedName>
        <fullName evidence="3">M-phase phosphoprotein 6</fullName>
    </recommendedName>
</protein>
<dbReference type="PANTHER" id="PTHR13582:SF0">
    <property type="entry name" value="M-PHASE PHOSPHOPROTEIN 6"/>
    <property type="match status" value="1"/>
</dbReference>
<dbReference type="GO" id="GO:0000460">
    <property type="term" value="P:maturation of 5.8S rRNA"/>
    <property type="evidence" value="ECO:0007669"/>
    <property type="project" value="TreeGrafter"/>
</dbReference>
<sequence>MASERKTKLSKNLLRMKFMQRGLDSETKKQLEEEERKMIRDEPGFAGVEGERELHHRGAELLPV</sequence>
<name>A0A8C6I9K8_MUSSI</name>
<accession>A0A8C6I9K8</accession>
<reference evidence="1" key="1">
    <citation type="submission" date="2025-08" db="UniProtKB">
        <authorList>
            <consortium name="Ensembl"/>
        </authorList>
    </citation>
    <scope>IDENTIFICATION</scope>
</reference>
<dbReference type="Ensembl" id="ENSMSIT00000042747.1">
    <property type="protein sequence ID" value="ENSMSIP00000033928.1"/>
    <property type="gene ID" value="ENSMSIG00000028332.1"/>
</dbReference>
<dbReference type="PANTHER" id="PTHR13582">
    <property type="entry name" value="M-PHASE PHOSPHOPROTEIN 6"/>
    <property type="match status" value="1"/>
</dbReference>
<keyword evidence="2" id="KW-1185">Reference proteome</keyword>